<dbReference type="EMBL" id="LR593887">
    <property type="protein sequence ID" value="VTS04828.1"/>
    <property type="molecule type" value="Genomic_DNA"/>
</dbReference>
<dbReference type="RefSeq" id="WP_162658890.1">
    <property type="nucleotide sequence ID" value="NZ_LR593887.1"/>
</dbReference>
<accession>A0A6C2YQ21</accession>
<organism evidence="1">
    <name type="scientific">Tuwongella immobilis</name>
    <dbReference type="NCBI Taxonomy" id="692036"/>
    <lineage>
        <taxon>Bacteria</taxon>
        <taxon>Pseudomonadati</taxon>
        <taxon>Planctomycetota</taxon>
        <taxon>Planctomycetia</taxon>
        <taxon>Gemmatales</taxon>
        <taxon>Gemmataceae</taxon>
        <taxon>Tuwongella</taxon>
    </lineage>
</organism>
<dbReference type="KEGG" id="tim:GMBLW1_02300"/>
<dbReference type="AlphaFoldDB" id="A0A6C2YQ21"/>
<dbReference type="EMBL" id="LR586016">
    <property type="protein sequence ID" value="VIP03730.1"/>
    <property type="molecule type" value="Genomic_DNA"/>
</dbReference>
<proteinExistence type="predicted"/>
<evidence type="ECO:0000313" key="1">
    <source>
        <dbReference type="EMBL" id="VIP03730.1"/>
    </source>
</evidence>
<gene>
    <name evidence="1" type="ORF">GMBLW1_02300</name>
</gene>
<keyword evidence="2" id="KW-1185">Reference proteome</keyword>
<dbReference type="Proteomes" id="UP000464378">
    <property type="component" value="Chromosome"/>
</dbReference>
<name>A0A6C2YQ21_9BACT</name>
<evidence type="ECO:0000313" key="2">
    <source>
        <dbReference type="Proteomes" id="UP000464378"/>
    </source>
</evidence>
<protein>
    <submittedName>
        <fullName evidence="1">Uncharacterized protein</fullName>
    </submittedName>
</protein>
<reference evidence="1" key="1">
    <citation type="submission" date="2019-04" db="EMBL/GenBank/DDBJ databases">
        <authorList>
            <consortium name="Science for Life Laboratories"/>
        </authorList>
    </citation>
    <scope>NUCLEOTIDE SEQUENCE</scope>
    <source>
        <strain evidence="1">MBLW1</strain>
    </source>
</reference>
<sequence>MQDVDWIELWMLNRTIIMECGLRAIIHDVAKEHFGFWSFPEQPITLAPVETRIKVLESCVSRGLIKVYSNTWLEEPKFNQDASLSLEHCDFANPQFLQRTHAIATLAGHAHWESQFQPDWSRYWHTDGILNRSTDEAVVHVVYAGNDIYQELLTLLPDYLGADKNSGIKAIDCNTVFQYQVTKWKLLPLVKVATWTIKIDSTLNSITELEQGDGDRDRAITKTKVSNYFRELTLRQITARRILSRLSGKWEVVTVDNTRHHDTIAIPR</sequence>
<dbReference type="InParanoid" id="A0A6C2YQ21"/>